<dbReference type="UniPathway" id="UPA00057">
    <property type="reaction ID" value="UER00099"/>
</dbReference>
<dbReference type="STRING" id="1620.IV67_GL000578"/>
<evidence type="ECO:0000256" key="6">
    <source>
        <dbReference type="ARBA" id="ARBA00022840"/>
    </source>
</evidence>
<evidence type="ECO:0000256" key="5">
    <source>
        <dbReference type="ARBA" id="ARBA00022777"/>
    </source>
</evidence>
<feature type="domain" description="GHMP kinase C-terminal" evidence="8">
    <location>
        <begin position="260"/>
        <end position="345"/>
    </location>
</feature>
<dbReference type="SUPFAM" id="SSF54211">
    <property type="entry name" value="Ribosomal protein S5 domain 2-like"/>
    <property type="match status" value="1"/>
</dbReference>
<keyword evidence="3" id="KW-0808">Transferase</keyword>
<dbReference type="GO" id="GO:0019287">
    <property type="term" value="P:isopentenyl diphosphate biosynthetic process, mevalonate pathway"/>
    <property type="evidence" value="ECO:0007669"/>
    <property type="project" value="UniProtKB-UniPathway"/>
</dbReference>
<dbReference type="AlphaFoldDB" id="A0A0R2JID1"/>
<keyword evidence="5 9" id="KW-0418">Kinase</keyword>
<dbReference type="InterPro" id="IPR020568">
    <property type="entry name" value="Ribosomal_Su5_D2-typ_SF"/>
</dbReference>
<dbReference type="Gene3D" id="3.30.230.10">
    <property type="match status" value="1"/>
</dbReference>
<dbReference type="InterPro" id="IPR014721">
    <property type="entry name" value="Ribsml_uS5_D2-typ_fold_subgr"/>
</dbReference>
<evidence type="ECO:0000259" key="8">
    <source>
        <dbReference type="Pfam" id="PF08544"/>
    </source>
</evidence>
<dbReference type="InterPro" id="IPR005917">
    <property type="entry name" value="Pmev_kinase_bact"/>
</dbReference>
<dbReference type="InterPro" id="IPR006204">
    <property type="entry name" value="GHMP_kinase_N_dom"/>
</dbReference>
<accession>A0A0R2JID1</accession>
<dbReference type="NCBIfam" id="TIGR01220">
    <property type="entry name" value="Pmev_kin_Gr_pos"/>
    <property type="match status" value="1"/>
</dbReference>
<evidence type="ECO:0000256" key="2">
    <source>
        <dbReference type="ARBA" id="ARBA00012958"/>
    </source>
</evidence>
<dbReference type="PRINTS" id="PR00959">
    <property type="entry name" value="MEVGALKINASE"/>
</dbReference>
<sequence>MITKAKAPGKLYLAGEYSVTLPGHASIIFAVDRYMFVTLSDLDEREIILKSDKLATCRVALDQLTPTDDIVPEWHLALSTLQVLQTWLTEQGLTLGGLSIEFTSDLDIDGKKIGLGSSAALVVALIKAVAKHFDLELSKLNRFKLGAIALTLLPNFKNGSMGDVAAASFNNVIYYQRFDNVWLQSQLDSYHAGNLLNLLSLDWPKLDIHTIAFPEEWQLLVGWTGQPADTQQLLLVNARVARIYKDRLGKKTTPLIKILEKNIQNTDYIGFKTNLRLNQKALIAFSEAMRINYLTPKLHELVAAAYHRGIASKISGAGNGDNGIAIVTNAESAANLTQKWESFGIKPLNLHIATDEMEDAL</sequence>
<dbReference type="GO" id="GO:0005524">
    <property type="term" value="F:ATP binding"/>
    <property type="evidence" value="ECO:0007669"/>
    <property type="project" value="UniProtKB-KW"/>
</dbReference>
<dbReference type="Proteomes" id="UP000051673">
    <property type="component" value="Unassembled WGS sequence"/>
</dbReference>
<dbReference type="Pfam" id="PF08544">
    <property type="entry name" value="GHMP_kinases_C"/>
    <property type="match status" value="1"/>
</dbReference>
<dbReference type="PANTHER" id="PTHR31814">
    <property type="match status" value="1"/>
</dbReference>
<dbReference type="InterPro" id="IPR013750">
    <property type="entry name" value="GHMP_kinase_C_dom"/>
</dbReference>
<dbReference type="PATRIC" id="fig|1620.3.peg.585"/>
<comment type="pathway">
    <text evidence="1">Isoprenoid biosynthesis; isopentenyl diphosphate biosynthesis via mevalonate pathway; isopentenyl diphosphate from (R)-mevalonate: step 2/3.</text>
</comment>
<reference evidence="9 10" key="1">
    <citation type="journal article" date="2015" name="Genome Announc.">
        <title>Expanding the biotechnology potential of lactobacilli through comparative genomics of 213 strains and associated genera.</title>
        <authorList>
            <person name="Sun Z."/>
            <person name="Harris H.M."/>
            <person name="McCann A."/>
            <person name="Guo C."/>
            <person name="Argimon S."/>
            <person name="Zhang W."/>
            <person name="Yang X."/>
            <person name="Jeffery I.B."/>
            <person name="Cooney J.C."/>
            <person name="Kagawa T.F."/>
            <person name="Liu W."/>
            <person name="Song Y."/>
            <person name="Salvetti E."/>
            <person name="Wrobel A."/>
            <person name="Rasinkangas P."/>
            <person name="Parkhill J."/>
            <person name="Rea M.C."/>
            <person name="O'Sullivan O."/>
            <person name="Ritari J."/>
            <person name="Douillard F.P."/>
            <person name="Paul Ross R."/>
            <person name="Yang R."/>
            <person name="Briner A.E."/>
            <person name="Felis G.E."/>
            <person name="de Vos W.M."/>
            <person name="Barrangou R."/>
            <person name="Klaenhammer T.R."/>
            <person name="Caufield P.W."/>
            <person name="Cui Y."/>
            <person name="Zhang H."/>
            <person name="O'Toole P.W."/>
        </authorList>
    </citation>
    <scope>NUCLEOTIDE SEQUENCE [LARGE SCALE GENOMIC DNA]</scope>
    <source>
        <strain evidence="9 10">DSM 20014</strain>
    </source>
</reference>
<dbReference type="InterPro" id="IPR035102">
    <property type="entry name" value="Phosphomevalonate_kinase"/>
</dbReference>
<name>A0A0R2JID1_9LACO</name>
<organism evidence="9 10">
    <name type="scientific">Weissella minor</name>
    <dbReference type="NCBI Taxonomy" id="1620"/>
    <lineage>
        <taxon>Bacteria</taxon>
        <taxon>Bacillati</taxon>
        <taxon>Bacillota</taxon>
        <taxon>Bacilli</taxon>
        <taxon>Lactobacillales</taxon>
        <taxon>Lactobacillaceae</taxon>
        <taxon>Weissella</taxon>
    </lineage>
</organism>
<keyword evidence="4" id="KW-0547">Nucleotide-binding</keyword>
<dbReference type="InterPro" id="IPR036554">
    <property type="entry name" value="GHMP_kinase_C_sf"/>
</dbReference>
<protein>
    <recommendedName>
        <fullName evidence="2">phosphomevalonate kinase</fullName>
        <ecNumber evidence="2">2.7.4.2</ecNumber>
    </recommendedName>
</protein>
<evidence type="ECO:0000259" key="7">
    <source>
        <dbReference type="Pfam" id="PF00288"/>
    </source>
</evidence>
<dbReference type="EMBL" id="JQCD01000024">
    <property type="protein sequence ID" value="KRN77065.1"/>
    <property type="molecule type" value="Genomic_DNA"/>
</dbReference>
<feature type="domain" description="GHMP kinase N-terminal" evidence="7">
    <location>
        <begin position="91"/>
        <end position="169"/>
    </location>
</feature>
<proteinExistence type="predicted"/>
<dbReference type="RefSeq" id="WP_057787991.1">
    <property type="nucleotide sequence ID" value="NZ_JQCD01000024.1"/>
</dbReference>
<dbReference type="OrthoDB" id="1522677at2"/>
<keyword evidence="10" id="KW-1185">Reference proteome</keyword>
<dbReference type="PANTHER" id="PTHR31814:SF2">
    <property type="entry name" value="PHOSPHOMEVALONATE KINASE"/>
    <property type="match status" value="1"/>
</dbReference>
<evidence type="ECO:0000256" key="4">
    <source>
        <dbReference type="ARBA" id="ARBA00022741"/>
    </source>
</evidence>
<gene>
    <name evidence="9" type="ORF">IV67_GL000578</name>
</gene>
<evidence type="ECO:0000313" key="10">
    <source>
        <dbReference type="Proteomes" id="UP000051673"/>
    </source>
</evidence>
<dbReference type="SUPFAM" id="SSF55060">
    <property type="entry name" value="GHMP Kinase, C-terminal domain"/>
    <property type="match status" value="1"/>
</dbReference>
<dbReference type="Pfam" id="PF00288">
    <property type="entry name" value="GHMP_kinases_N"/>
    <property type="match status" value="1"/>
</dbReference>
<comment type="caution">
    <text evidence="9">The sequence shown here is derived from an EMBL/GenBank/DDBJ whole genome shotgun (WGS) entry which is preliminary data.</text>
</comment>
<evidence type="ECO:0000256" key="3">
    <source>
        <dbReference type="ARBA" id="ARBA00022679"/>
    </source>
</evidence>
<evidence type="ECO:0000313" key="9">
    <source>
        <dbReference type="EMBL" id="KRN77065.1"/>
    </source>
</evidence>
<evidence type="ECO:0000256" key="1">
    <source>
        <dbReference type="ARBA" id="ARBA00005017"/>
    </source>
</evidence>
<dbReference type="GO" id="GO:0004631">
    <property type="term" value="F:phosphomevalonate kinase activity"/>
    <property type="evidence" value="ECO:0007669"/>
    <property type="project" value="UniProtKB-EC"/>
</dbReference>
<dbReference type="Gene3D" id="3.30.70.890">
    <property type="entry name" value="GHMP kinase, C-terminal domain"/>
    <property type="match status" value="1"/>
</dbReference>
<dbReference type="EC" id="2.7.4.2" evidence="2"/>
<keyword evidence="6" id="KW-0067">ATP-binding</keyword>